<dbReference type="Proteomes" id="UP000002332">
    <property type="component" value="Plasmid pQBR103"/>
</dbReference>
<name>A4V774_PSEFS</name>
<dbReference type="AlphaFoldDB" id="A4V774"/>
<reference evidence="1 2" key="1">
    <citation type="journal article" date="2007" name="ISME J.">
        <title>Sequence-based analysis of pQBR103; a representative of a unique, transfer-proficient mega plasmid resident in the microbial community of sugar beet.</title>
        <authorList>
            <person name="Tett A."/>
            <person name="Spiers A.J."/>
            <person name="Crossman L.C."/>
            <person name="Ager D."/>
            <person name="Ciric L."/>
            <person name="Dow J.M."/>
            <person name="Fry J.C."/>
            <person name="Harris D."/>
            <person name="Lilley A."/>
            <person name="Oliver A."/>
            <person name="Parkhill J."/>
            <person name="Quail M.A."/>
            <person name="Rainey P.B."/>
            <person name="Saunders N.J."/>
            <person name="Seeger K."/>
            <person name="Snyder L.A.S."/>
            <person name="Squares R."/>
            <person name="Thomas C.M."/>
            <person name="Turner S.L."/>
            <person name="Zhang X.-X."/>
            <person name="Field D."/>
            <person name="Bailey M.J."/>
        </authorList>
    </citation>
    <scope>NUCLEOTIDE SEQUENCE [LARGE SCALE GENOMIC DNA]</scope>
    <source>
        <strain evidence="1 2">SBW25</strain>
    </source>
</reference>
<gene>
    <name evidence="1" type="ordered locus">pQBR0353</name>
</gene>
<dbReference type="PATRIC" id="fig|216595.4.peg.188"/>
<sequence length="153" mass="17375">MKSAAQQTPLLSTSLLVSAGITDLSKIVSLSFDLQPQINKRSITFHEVTTVYVDDLEAQVRLIVWLKVESKKRGAKRVLLPNSYPDVKVTRLEGYDPQKHIWGTVSHTSNNLPEPELAEAWQAHKELEAIRANMMQSDPYTWYPIEKKISTTK</sequence>
<dbReference type="RefSeq" id="WP_011923160.1">
    <property type="nucleotide sequence ID" value="NC_009444.1"/>
</dbReference>
<proteinExistence type="predicted"/>
<accession>A4V774</accession>
<dbReference type="EMBL" id="AM235768">
    <property type="protein sequence ID" value="CAM96385.1"/>
    <property type="molecule type" value="Genomic_DNA"/>
</dbReference>
<organism evidence="1 2">
    <name type="scientific">Pseudomonas fluorescens (strain SBW25)</name>
    <dbReference type="NCBI Taxonomy" id="216595"/>
    <lineage>
        <taxon>Bacteria</taxon>
        <taxon>Pseudomonadati</taxon>
        <taxon>Pseudomonadota</taxon>
        <taxon>Gammaproteobacteria</taxon>
        <taxon>Pseudomonadales</taxon>
        <taxon>Pseudomonadaceae</taxon>
        <taxon>Pseudomonas</taxon>
    </lineage>
</organism>
<geneLocation type="plasmid" evidence="1 2">
    <name>pQBR103</name>
</geneLocation>
<keyword evidence="1" id="KW-0614">Plasmid</keyword>
<evidence type="ECO:0000313" key="1">
    <source>
        <dbReference type="EMBL" id="CAM96385.1"/>
    </source>
</evidence>
<protein>
    <submittedName>
        <fullName evidence="1">Uncharacterized protein</fullName>
    </submittedName>
</protein>
<evidence type="ECO:0000313" key="2">
    <source>
        <dbReference type="Proteomes" id="UP000002332"/>
    </source>
</evidence>